<dbReference type="Gene3D" id="1.10.10.1180">
    <property type="entry name" value="MAN1, winged-helix domain"/>
    <property type="match status" value="1"/>
</dbReference>
<evidence type="ECO:0000256" key="6">
    <source>
        <dbReference type="ARBA" id="ARBA00023242"/>
    </source>
</evidence>
<evidence type="ECO:0000256" key="4">
    <source>
        <dbReference type="ARBA" id="ARBA00022989"/>
    </source>
</evidence>
<accession>A0A0L6UG82</accession>
<dbReference type="InterPro" id="IPR044780">
    <property type="entry name" value="Heh2/Src1"/>
</dbReference>
<feature type="compositionally biased region" description="Polar residues" evidence="7">
    <location>
        <begin position="531"/>
        <end position="564"/>
    </location>
</feature>
<evidence type="ECO:0000313" key="11">
    <source>
        <dbReference type="Proteomes" id="UP000037035"/>
    </source>
</evidence>
<name>A0A0L6UG82_9BASI</name>
<dbReference type="InterPro" id="IPR041885">
    <property type="entry name" value="MAN1_winged_helix_dom"/>
</dbReference>
<evidence type="ECO:0000256" key="8">
    <source>
        <dbReference type="SAM" id="Phobius"/>
    </source>
</evidence>
<dbReference type="GO" id="GO:0034399">
    <property type="term" value="C:nuclear periphery"/>
    <property type="evidence" value="ECO:0007669"/>
    <property type="project" value="TreeGrafter"/>
</dbReference>
<evidence type="ECO:0000256" key="5">
    <source>
        <dbReference type="ARBA" id="ARBA00023136"/>
    </source>
</evidence>
<dbReference type="Pfam" id="PF09402">
    <property type="entry name" value="MSC"/>
    <property type="match status" value="1"/>
</dbReference>
<dbReference type="GO" id="GO:0071763">
    <property type="term" value="P:nuclear membrane organization"/>
    <property type="evidence" value="ECO:0007669"/>
    <property type="project" value="TreeGrafter"/>
</dbReference>
<organism evidence="10 11">
    <name type="scientific">Puccinia sorghi</name>
    <dbReference type="NCBI Taxonomy" id="27349"/>
    <lineage>
        <taxon>Eukaryota</taxon>
        <taxon>Fungi</taxon>
        <taxon>Dikarya</taxon>
        <taxon>Basidiomycota</taxon>
        <taxon>Pucciniomycotina</taxon>
        <taxon>Pucciniomycetes</taxon>
        <taxon>Pucciniales</taxon>
        <taxon>Pucciniaceae</taxon>
        <taxon>Puccinia</taxon>
    </lineage>
</organism>
<proteinExistence type="predicted"/>
<dbReference type="VEuPathDB" id="FungiDB:VP01_655g9"/>
<feature type="compositionally biased region" description="Low complexity" evidence="7">
    <location>
        <begin position="265"/>
        <end position="285"/>
    </location>
</feature>
<feature type="domain" description="Man1/Src1-like C-terminal" evidence="9">
    <location>
        <begin position="621"/>
        <end position="973"/>
    </location>
</feature>
<evidence type="ECO:0000256" key="3">
    <source>
        <dbReference type="ARBA" id="ARBA00022692"/>
    </source>
</evidence>
<feature type="region of interest" description="Disordered" evidence="7">
    <location>
        <begin position="527"/>
        <end position="564"/>
    </location>
</feature>
<keyword evidence="11" id="KW-1185">Reference proteome</keyword>
<evidence type="ECO:0000313" key="10">
    <source>
        <dbReference type="EMBL" id="KNZ47272.1"/>
    </source>
</evidence>
<evidence type="ECO:0000259" key="9">
    <source>
        <dbReference type="Pfam" id="PF09402"/>
    </source>
</evidence>
<keyword evidence="6" id="KW-0539">Nucleus</keyword>
<feature type="compositionally biased region" description="Polar residues" evidence="7">
    <location>
        <begin position="154"/>
        <end position="166"/>
    </location>
</feature>
<evidence type="ECO:0000256" key="7">
    <source>
        <dbReference type="SAM" id="MobiDB-lite"/>
    </source>
</evidence>
<gene>
    <name evidence="10" type="ORF">VP01_655g9</name>
</gene>
<feature type="transmembrane region" description="Helical" evidence="8">
    <location>
        <begin position="856"/>
        <end position="873"/>
    </location>
</feature>
<sequence length="1012" mass="113076">MSIQGVQTSSAQSILTYLLRLSFRISETMSSYTNPVPPPDWMLPDFDPNSVKVSDLRSILLQNNIPHSYTKKADLVLYVHLTLNQLIMSNLLTQIFHPPRLFERQVRPMTAKLLKAHRSVKPSAVGIFDMRTGRYMTDDTPPSTTRTPRKKASSIDQESLASTASKQRTRRTTTTRNLADPEQSAASMEPDRESTPLVSSARGRAAKQRNNNNNQRESSQPESSPEKPPRRAAKRKASQQPLPPSESESASEVDQLPSHSEQEENSNSSGHLHSSSINLTSSSISPAPVKKRRSELPTQSTPSSHTDQQEPAISTKNISQPKNRRTTIHEALEAGEGSFSDFNPFQSAQEDNISGSSSKKPRPSSKRQSSIKRPSIATAQLPKSSTTPNIFQATSPAKPHPASQQVPLPSHLPPTPHAAPSFLPKSTTTSDFYSLQTPARESIRKSGPFPSLPSNKRLTMTHLQDDFDGNASFDQGNPEHIQQLLVPDENEAIDRSTFDHSRNSALGHAQSLTDRSRTPGVVNHDVPYQPIPTSVQSRRQSQLPPRTPYAQSIPHSSSNLQYQTPLPRPHIQRVRLDELVHTPAEKRLKITKPFRRTIPKRNGLFAGPTQVISFFLRLGCLCLMFGAMNWYLRQAERLGYCDTGMKSNAMTRDQRIDQFLELDEIASNGQSESFSDTFRAKLGQGFEVASAVGLLPDCQSCPPHAICEGGQIVKCDPDFVQTHTDWEKTVHKWIPMVMGPKCLPDTAKKQRGRVLCGMGMRASDEEQEKAVKIQLYGLSEKEVKELMTSSKEDSDQKDVASSWSEEEIVELAIKDLERTGQIVRGEGFLATRDFKHMEMGLKCRLKLGLLKTLKKFKLILISVALLVSGWLYIRLTISRIGSEKQRVRELVEVALTKLRDESWLHHTNPSLSPGPPTLASAQLRDLILSYDHSPINRQKVWKKVEKIVEGNSNVRTKVSEIRGESIKVWEWIGAFLFLPPINLFFLDHLNFPFGGGRWPFNGSPDTHPPTPS</sequence>
<reference evidence="10 11" key="1">
    <citation type="submission" date="2015-08" db="EMBL/GenBank/DDBJ databases">
        <title>Next Generation Sequencing and Analysis of the Genome of Puccinia sorghi L Schw, the Causal Agent of Maize Common Rust.</title>
        <authorList>
            <person name="Rochi L."/>
            <person name="Burguener G."/>
            <person name="Darino M."/>
            <person name="Turjanski A."/>
            <person name="Kreff E."/>
            <person name="Dieguez M.J."/>
            <person name="Sacco F."/>
        </authorList>
    </citation>
    <scope>NUCLEOTIDE SEQUENCE [LARGE SCALE GENOMIC DNA]</scope>
    <source>
        <strain evidence="10 11">RO10H11247</strain>
    </source>
</reference>
<dbReference type="STRING" id="27349.A0A0L6UG82"/>
<feature type="compositionally biased region" description="Polar residues" evidence="7">
    <location>
        <begin position="340"/>
        <end position="352"/>
    </location>
</feature>
<feature type="compositionally biased region" description="Polar residues" evidence="7">
    <location>
        <begin position="296"/>
        <end position="321"/>
    </location>
</feature>
<feature type="compositionally biased region" description="Polar residues" evidence="7">
    <location>
        <begin position="377"/>
        <end position="395"/>
    </location>
</feature>
<dbReference type="AlphaFoldDB" id="A0A0L6UG82"/>
<keyword evidence="2" id="KW-0597">Phosphoprotein</keyword>
<evidence type="ECO:0000256" key="2">
    <source>
        <dbReference type="ARBA" id="ARBA00022553"/>
    </source>
</evidence>
<dbReference type="CDD" id="cd12935">
    <property type="entry name" value="LEM_like"/>
    <property type="match status" value="1"/>
</dbReference>
<dbReference type="OrthoDB" id="5376590at2759"/>
<dbReference type="GO" id="GO:0005637">
    <property type="term" value="C:nuclear inner membrane"/>
    <property type="evidence" value="ECO:0007669"/>
    <property type="project" value="UniProtKB-SubCell"/>
</dbReference>
<comment type="subcellular location">
    <subcellularLocation>
        <location evidence="1">Nucleus inner membrane</location>
    </subcellularLocation>
</comment>
<feature type="region of interest" description="Disordered" evidence="7">
    <location>
        <begin position="131"/>
        <end position="430"/>
    </location>
</feature>
<dbReference type="EMBL" id="LAVV01011896">
    <property type="protein sequence ID" value="KNZ47272.1"/>
    <property type="molecule type" value="Genomic_DNA"/>
</dbReference>
<dbReference type="PANTHER" id="PTHR47808:SF2">
    <property type="entry name" value="LEM DOMAIN-CONTAINING PROTEIN 2"/>
    <property type="match status" value="1"/>
</dbReference>
<keyword evidence="4 8" id="KW-1133">Transmembrane helix</keyword>
<evidence type="ECO:0000256" key="1">
    <source>
        <dbReference type="ARBA" id="ARBA00004540"/>
    </source>
</evidence>
<feature type="compositionally biased region" description="Low complexity" evidence="7">
    <location>
        <begin position="208"/>
        <end position="223"/>
    </location>
</feature>
<protein>
    <recommendedName>
        <fullName evidence="9">Man1/Src1-like C-terminal domain-containing protein</fullName>
    </recommendedName>
</protein>
<dbReference type="GO" id="GO:0003682">
    <property type="term" value="F:chromatin binding"/>
    <property type="evidence" value="ECO:0007669"/>
    <property type="project" value="InterPro"/>
</dbReference>
<feature type="compositionally biased region" description="Low complexity" evidence="7">
    <location>
        <begin position="366"/>
        <end position="376"/>
    </location>
</feature>
<dbReference type="InterPro" id="IPR018996">
    <property type="entry name" value="Man1/Src1-like_C"/>
</dbReference>
<dbReference type="GO" id="GO:0005783">
    <property type="term" value="C:endoplasmic reticulum"/>
    <property type="evidence" value="ECO:0007669"/>
    <property type="project" value="TreeGrafter"/>
</dbReference>
<dbReference type="Proteomes" id="UP000037035">
    <property type="component" value="Unassembled WGS sequence"/>
</dbReference>
<dbReference type="PANTHER" id="PTHR47808">
    <property type="entry name" value="INNER NUCLEAR MEMBRANE PROTEIN HEH2-RELATED"/>
    <property type="match status" value="1"/>
</dbReference>
<comment type="caution">
    <text evidence="10">The sequence shown here is derived from an EMBL/GenBank/DDBJ whole genome shotgun (WGS) entry which is preliminary data.</text>
</comment>
<keyword evidence="3 8" id="KW-0812">Transmembrane</keyword>
<keyword evidence="5 8" id="KW-0472">Membrane</keyword>